<dbReference type="PANTHER" id="PTHR37271:SF1">
    <property type="entry name" value="KARYOGAMY PROTEIN KAR9"/>
    <property type="match status" value="1"/>
</dbReference>
<feature type="compositionally biased region" description="Pro residues" evidence="2">
    <location>
        <begin position="210"/>
        <end position="220"/>
    </location>
</feature>
<reference evidence="3 4" key="1">
    <citation type="submission" date="2024-04" db="EMBL/GenBank/DDBJ databases">
        <title>Phyllosticta paracitricarpa is synonymous to the EU quarantine fungus P. citricarpa based on phylogenomic analyses.</title>
        <authorList>
            <consortium name="Lawrence Berkeley National Laboratory"/>
            <person name="Van Ingen-Buijs V.A."/>
            <person name="Van Westerhoven A.C."/>
            <person name="Haridas S."/>
            <person name="Skiadas P."/>
            <person name="Martin F."/>
            <person name="Groenewald J.Z."/>
            <person name="Crous P.W."/>
            <person name="Seidl M.F."/>
        </authorList>
    </citation>
    <scope>NUCLEOTIDE SEQUENCE [LARGE SCALE GENOMIC DNA]</scope>
    <source>
        <strain evidence="3 4">CBS 123371</strain>
    </source>
</reference>
<dbReference type="PANTHER" id="PTHR37271">
    <property type="entry name" value="KARYOGAMY PROTEIN KAR9"/>
    <property type="match status" value="1"/>
</dbReference>
<feature type="compositionally biased region" description="Polar residues" evidence="2">
    <location>
        <begin position="798"/>
        <end position="815"/>
    </location>
</feature>
<feature type="compositionally biased region" description="Basic and acidic residues" evidence="2">
    <location>
        <begin position="718"/>
        <end position="728"/>
    </location>
</feature>
<gene>
    <name evidence="3" type="ORF">IWZ03DRAFT_385060</name>
</gene>
<feature type="region of interest" description="Disordered" evidence="2">
    <location>
        <begin position="1"/>
        <end position="40"/>
    </location>
</feature>
<feature type="region of interest" description="Disordered" evidence="2">
    <location>
        <begin position="170"/>
        <end position="240"/>
    </location>
</feature>
<feature type="coiled-coil region" evidence="1">
    <location>
        <begin position="653"/>
        <end position="680"/>
    </location>
</feature>
<evidence type="ECO:0000313" key="3">
    <source>
        <dbReference type="EMBL" id="KAK7513176.1"/>
    </source>
</evidence>
<comment type="caution">
    <text evidence="3">The sequence shown here is derived from an EMBL/GenBank/DDBJ whole genome shotgun (WGS) entry which is preliminary data.</text>
</comment>
<dbReference type="Pfam" id="PF08580">
    <property type="entry name" value="KAR9"/>
    <property type="match status" value="1"/>
</dbReference>
<dbReference type="EMBL" id="JBBPHU010000010">
    <property type="protein sequence ID" value="KAK7513176.1"/>
    <property type="molecule type" value="Genomic_DNA"/>
</dbReference>
<name>A0ABR1KJJ7_9PEZI</name>
<feature type="compositionally biased region" description="Polar residues" evidence="2">
    <location>
        <begin position="707"/>
        <end position="716"/>
    </location>
</feature>
<feature type="region of interest" description="Disordered" evidence="2">
    <location>
        <begin position="699"/>
        <end position="1039"/>
    </location>
</feature>
<organism evidence="3 4">
    <name type="scientific">Phyllosticta citriasiana</name>
    <dbReference type="NCBI Taxonomy" id="595635"/>
    <lineage>
        <taxon>Eukaryota</taxon>
        <taxon>Fungi</taxon>
        <taxon>Dikarya</taxon>
        <taxon>Ascomycota</taxon>
        <taxon>Pezizomycotina</taxon>
        <taxon>Dothideomycetes</taxon>
        <taxon>Dothideomycetes incertae sedis</taxon>
        <taxon>Botryosphaeriales</taxon>
        <taxon>Phyllostictaceae</taxon>
        <taxon>Phyllosticta</taxon>
    </lineage>
</organism>
<feature type="compositionally biased region" description="Polar residues" evidence="2">
    <location>
        <begin position="732"/>
        <end position="769"/>
    </location>
</feature>
<accession>A0ABR1KJJ7</accession>
<protein>
    <recommendedName>
        <fullName evidence="5">KAR9-domain-containing protein</fullName>
    </recommendedName>
</protein>
<evidence type="ECO:0008006" key="5">
    <source>
        <dbReference type="Google" id="ProtNLM"/>
    </source>
</evidence>
<keyword evidence="4" id="KW-1185">Reference proteome</keyword>
<keyword evidence="1" id="KW-0175">Coiled coil</keyword>
<feature type="compositionally biased region" description="Low complexity" evidence="2">
    <location>
        <begin position="871"/>
        <end position="881"/>
    </location>
</feature>
<dbReference type="InterPro" id="IPR013889">
    <property type="entry name" value="Karyogamy_KAR9"/>
</dbReference>
<feature type="compositionally biased region" description="Basic and acidic residues" evidence="2">
    <location>
        <begin position="1029"/>
        <end position="1039"/>
    </location>
</feature>
<evidence type="ECO:0000313" key="4">
    <source>
        <dbReference type="Proteomes" id="UP001363622"/>
    </source>
</evidence>
<feature type="coiled-coil region" evidence="1">
    <location>
        <begin position="536"/>
        <end position="563"/>
    </location>
</feature>
<evidence type="ECO:0000256" key="2">
    <source>
        <dbReference type="SAM" id="MobiDB-lite"/>
    </source>
</evidence>
<evidence type="ECO:0000256" key="1">
    <source>
        <dbReference type="SAM" id="Coils"/>
    </source>
</evidence>
<sequence length="1039" mass="115391">MTSPNHNNHHLPDATHRSPVNHGAPNPSLSPVDPNAGRLAARKLSPGLLARMKLLDLQHKKRSIVTKEGAEVGRIPEDHLREFDRLHAQDSSFRIQRRGRAWSGPRLQPDDNNSLPEREGVDAHMLAPELSDRSSLVSADYDDSEADAFEEYVRQYSLPELESMAKGDTAFRDVMPNGGDEHHHHHHPDHHDRHDSEPESSQTDTAPNESAPPTPPPKDTPPVEEEPASLGMDSLSLSDNDRSDTIYKHLSRAPSVYTLSRVSFTNQIQQLTSIKLPDATSLQAQISAIPTSRGASRALFDAAGQIRVWVAKASDVLNGLDAEDDVEWASAAGREGLDEVDSAINVFETLIKVFVVAIEELQTRPDIESISMQELTMLVDAMEHILNEWSDIKSKLKGVKEQVEIAMEWEELWNTVLGDIGLEMEALSRLVFEMEERRHRSFMAESATDHGVDIEALETIVEETPPNTKTFSTNRFSFAPGFANPTPAQSPGQQQEDSNLLALFARMQPLRASLDFLPMRLSQFQVRAEPVFPSACSELENRCDTLEQQWNRLERDAESLRRELGEDRWVLVFRNAGNQARKMCESVKRSLLKLHEALDTNEYFTDAHATAKKIESFEAKKIHYGPAIERVLTIIDKGVKDRLTVNGEILRLQHDIRREWASLEEQMKEMQERIDDLNVNQTSQLRDSISTILSNGQSIAGSVIDTPGTSPASSVVMSRKEQEREQRMAFKSRQSSFNSNRSGSAANKRFSSLPTPNSHSSTVPRKTQVSRSSASEEKSPSPRYSVATPTSFVRRPQLPQSASNKPRWNTSTNMKETVVGHNFTPLSLSTPSPHHKDPTPPRSLRAVSSQANLKRSPLVHRDAPSPPPASSIPRPASTTPAHGALGKNKRTTMTPRTPSRNAYTRLDMRTTSSSKLSFHRPTGRRRSGEEDQESECDSPVMDRKTPLLLRPGTDMSMSGSRRISMLPQPKVVPGGNATAPPPRPSLDGGLSVASTNGGRDSRASSRTGGRLSSAGFRGSASRQGSRNPPPDDNRPRWRF</sequence>
<feature type="compositionally biased region" description="Polar residues" evidence="2">
    <location>
        <begin position="891"/>
        <end position="902"/>
    </location>
</feature>
<dbReference type="Proteomes" id="UP001363622">
    <property type="component" value="Unassembled WGS sequence"/>
</dbReference>
<proteinExistence type="predicted"/>
<dbReference type="Gene3D" id="1.20.58.60">
    <property type="match status" value="1"/>
</dbReference>